<evidence type="ECO:0000313" key="2">
    <source>
        <dbReference type="Proteomes" id="UP000008177"/>
    </source>
</evidence>
<proteinExistence type="predicted"/>
<dbReference type="AlphaFoldDB" id="G2YIH6"/>
<organism evidence="1 2">
    <name type="scientific">Botryotinia fuckeliana (strain T4)</name>
    <name type="common">Noble rot fungus</name>
    <name type="synonym">Botrytis cinerea</name>
    <dbReference type="NCBI Taxonomy" id="999810"/>
    <lineage>
        <taxon>Eukaryota</taxon>
        <taxon>Fungi</taxon>
        <taxon>Dikarya</taxon>
        <taxon>Ascomycota</taxon>
        <taxon>Pezizomycotina</taxon>
        <taxon>Leotiomycetes</taxon>
        <taxon>Helotiales</taxon>
        <taxon>Sclerotiniaceae</taxon>
        <taxon>Botrytis</taxon>
    </lineage>
</organism>
<protein>
    <submittedName>
        <fullName evidence="1">Uncharacterized protein</fullName>
    </submittedName>
</protein>
<sequence>MRQGIRSPKVIRLALCHFTGGTQGLEWPNSICKIHTEEAFIGEKTTRELHEVGYQEWIEL</sequence>
<name>G2YIH6_BOTF4</name>
<dbReference type="Proteomes" id="UP000008177">
    <property type="component" value="Unplaced contigs"/>
</dbReference>
<accession>G2YIH6</accession>
<dbReference type="InParanoid" id="G2YIH6"/>
<evidence type="ECO:0000313" key="1">
    <source>
        <dbReference type="EMBL" id="CCD51513.1"/>
    </source>
</evidence>
<gene>
    <name evidence="1" type="ORF">BofuT4_uP018190.1</name>
</gene>
<reference evidence="2" key="1">
    <citation type="journal article" date="2011" name="PLoS Genet.">
        <title>Genomic analysis of the necrotrophic fungal pathogens Sclerotinia sclerotiorum and Botrytis cinerea.</title>
        <authorList>
            <person name="Amselem J."/>
            <person name="Cuomo C.A."/>
            <person name="van Kan J.A."/>
            <person name="Viaud M."/>
            <person name="Benito E.P."/>
            <person name="Couloux A."/>
            <person name="Coutinho P.M."/>
            <person name="de Vries R.P."/>
            <person name="Dyer P.S."/>
            <person name="Fillinger S."/>
            <person name="Fournier E."/>
            <person name="Gout L."/>
            <person name="Hahn M."/>
            <person name="Kohn L."/>
            <person name="Lapalu N."/>
            <person name="Plummer K.M."/>
            <person name="Pradier J.M."/>
            <person name="Quevillon E."/>
            <person name="Sharon A."/>
            <person name="Simon A."/>
            <person name="ten Have A."/>
            <person name="Tudzynski B."/>
            <person name="Tudzynski P."/>
            <person name="Wincker P."/>
            <person name="Andrew M."/>
            <person name="Anthouard V."/>
            <person name="Beever R.E."/>
            <person name="Beffa R."/>
            <person name="Benoit I."/>
            <person name="Bouzid O."/>
            <person name="Brault B."/>
            <person name="Chen Z."/>
            <person name="Choquer M."/>
            <person name="Collemare J."/>
            <person name="Cotton P."/>
            <person name="Danchin E.G."/>
            <person name="Da Silva C."/>
            <person name="Gautier A."/>
            <person name="Giraud C."/>
            <person name="Giraud T."/>
            <person name="Gonzalez C."/>
            <person name="Grossetete S."/>
            <person name="Guldener U."/>
            <person name="Henrissat B."/>
            <person name="Howlett B.J."/>
            <person name="Kodira C."/>
            <person name="Kretschmer M."/>
            <person name="Lappartient A."/>
            <person name="Leroch M."/>
            <person name="Levis C."/>
            <person name="Mauceli E."/>
            <person name="Neuveglise C."/>
            <person name="Oeser B."/>
            <person name="Pearson M."/>
            <person name="Poulain J."/>
            <person name="Poussereau N."/>
            <person name="Quesneville H."/>
            <person name="Rascle C."/>
            <person name="Schumacher J."/>
            <person name="Segurens B."/>
            <person name="Sexton A."/>
            <person name="Silva E."/>
            <person name="Sirven C."/>
            <person name="Soanes D.M."/>
            <person name="Talbot N.J."/>
            <person name="Templeton M."/>
            <person name="Yandava C."/>
            <person name="Yarden O."/>
            <person name="Zeng Q."/>
            <person name="Rollins J.A."/>
            <person name="Lebrun M.H."/>
            <person name="Dickman M."/>
        </authorList>
    </citation>
    <scope>NUCLEOTIDE SEQUENCE [LARGE SCALE GENOMIC DNA]</scope>
    <source>
        <strain evidence="2">T4</strain>
    </source>
</reference>
<dbReference type="HOGENOM" id="CLU_2941468_0_0_1"/>
<dbReference type="EMBL" id="FQ790337">
    <property type="protein sequence ID" value="CCD51513.1"/>
    <property type="molecule type" value="Genomic_DNA"/>
</dbReference>